<organism evidence="1 2">
    <name type="scientific">Xenorhabdus innexi</name>
    <dbReference type="NCBI Taxonomy" id="290109"/>
    <lineage>
        <taxon>Bacteria</taxon>
        <taxon>Pseudomonadati</taxon>
        <taxon>Pseudomonadota</taxon>
        <taxon>Gammaproteobacteria</taxon>
        <taxon>Enterobacterales</taxon>
        <taxon>Morganellaceae</taxon>
        <taxon>Xenorhabdus</taxon>
    </lineage>
</organism>
<evidence type="ECO:0000313" key="1">
    <source>
        <dbReference type="EMBL" id="SIP74372.1"/>
    </source>
</evidence>
<accession>A0A1N6N012</accession>
<proteinExistence type="predicted"/>
<protein>
    <submittedName>
        <fullName evidence="1">Uncharacterized protein</fullName>
    </submittedName>
</protein>
<gene>
    <name evidence="1" type="ORF">XIS1_610018</name>
</gene>
<evidence type="ECO:0000313" key="2">
    <source>
        <dbReference type="Proteomes" id="UP000196435"/>
    </source>
</evidence>
<sequence>MSGHLSKPNTQGYPQEQWITQQILLTIRSCGVIPYCEFSQ</sequence>
<name>A0A1N6N012_9GAMM</name>
<reference evidence="2" key="1">
    <citation type="submission" date="2016-12" db="EMBL/GenBank/DDBJ databases">
        <authorList>
            <person name="Gaudriault S."/>
        </authorList>
    </citation>
    <scope>NUCLEOTIDE SEQUENCE [LARGE SCALE GENOMIC DNA]</scope>
    <source>
        <strain evidence="2">HGB1681 (deposited as PTA-6826 in the American Type Culture Collection)</strain>
    </source>
</reference>
<dbReference type="AlphaFoldDB" id="A0A1N6N012"/>
<dbReference type="EMBL" id="FTLG01000205">
    <property type="protein sequence ID" value="SIP74372.1"/>
    <property type="molecule type" value="Genomic_DNA"/>
</dbReference>
<dbReference type="Proteomes" id="UP000196435">
    <property type="component" value="Unassembled WGS sequence"/>
</dbReference>